<accession>E9D535</accession>
<proteinExistence type="predicted"/>
<reference evidence="3" key="1">
    <citation type="journal article" date="2010" name="Genome Res.">
        <title>Population genomic sequencing of Coccidioides fungi reveals recent hybridization and transposon control.</title>
        <authorList>
            <person name="Neafsey D.E."/>
            <person name="Barker B.M."/>
            <person name="Sharpton T.J."/>
            <person name="Stajich J.E."/>
            <person name="Park D.J."/>
            <person name="Whiston E."/>
            <person name="Hung C.-Y."/>
            <person name="McMahan C."/>
            <person name="White J."/>
            <person name="Sykes S."/>
            <person name="Heiman D."/>
            <person name="Young S."/>
            <person name="Zeng Q."/>
            <person name="Abouelleil A."/>
            <person name="Aftuck L."/>
            <person name="Bessette D."/>
            <person name="Brown A."/>
            <person name="FitzGerald M."/>
            <person name="Lui A."/>
            <person name="Macdonald J.P."/>
            <person name="Priest M."/>
            <person name="Orbach M.J."/>
            <person name="Galgiani J.N."/>
            <person name="Kirkland T.N."/>
            <person name="Cole G.T."/>
            <person name="Birren B.W."/>
            <person name="Henn M.R."/>
            <person name="Taylor J.W."/>
            <person name="Rounsley S.D."/>
        </authorList>
    </citation>
    <scope>NUCLEOTIDE SEQUENCE [LARGE SCALE GENOMIC DNA]</scope>
    <source>
        <strain evidence="3">RMSCC 757 / Silveira</strain>
    </source>
</reference>
<dbReference type="HOGENOM" id="CLU_010672_3_1_1"/>
<protein>
    <submittedName>
        <fullName evidence="2">Uncharacterized protein</fullName>
    </submittedName>
</protein>
<dbReference type="AlphaFoldDB" id="E9D535"/>
<feature type="compositionally biased region" description="Low complexity" evidence="1">
    <location>
        <begin position="506"/>
        <end position="518"/>
    </location>
</feature>
<evidence type="ECO:0000313" key="3">
    <source>
        <dbReference type="Proteomes" id="UP000002497"/>
    </source>
</evidence>
<feature type="compositionally biased region" description="Polar residues" evidence="1">
    <location>
        <begin position="468"/>
        <end position="489"/>
    </location>
</feature>
<dbReference type="Proteomes" id="UP000002497">
    <property type="component" value="Unassembled WGS sequence"/>
</dbReference>
<feature type="region of interest" description="Disordered" evidence="1">
    <location>
        <begin position="425"/>
        <end position="520"/>
    </location>
</feature>
<dbReference type="SUPFAM" id="SSF56112">
    <property type="entry name" value="Protein kinase-like (PK-like)"/>
    <property type="match status" value="1"/>
</dbReference>
<reference evidence="3" key="2">
    <citation type="submission" date="2010-03" db="EMBL/GenBank/DDBJ databases">
        <title>The genome sequence of Coccidioides posadasii strain Silveira.</title>
        <authorList>
            <consortium name="The Broad Institute Genome Sequencing Center for Infectious Disease"/>
            <person name="Neafsey D."/>
            <person name="Orbach M."/>
            <person name="Henn M.R."/>
            <person name="Cole G.T."/>
            <person name="Galgiani J."/>
            <person name="Gardner M.J."/>
            <person name="Kirkland T.N."/>
            <person name="Taylor J.W."/>
            <person name="Young S.K."/>
            <person name="Zeng Q."/>
            <person name="Koehrsen M."/>
            <person name="Alvarado L."/>
            <person name="Berlin A."/>
            <person name="Borenstein D."/>
            <person name="Chapman S.B."/>
            <person name="Chen Z."/>
            <person name="Engels R."/>
            <person name="Freedman E."/>
            <person name="Gellesch M."/>
            <person name="Goldberg J."/>
            <person name="Griggs A."/>
            <person name="Gujja S."/>
            <person name="Heilman E."/>
            <person name="Heiman D."/>
            <person name="Howarth C."/>
            <person name="Jen D."/>
            <person name="Larson L."/>
            <person name="Mehta T."/>
            <person name="Neiman D."/>
            <person name="Park D."/>
            <person name="Pearson M."/>
            <person name="Richards J."/>
            <person name="Roberts A."/>
            <person name="Saif S."/>
            <person name="Shea T."/>
            <person name="Shenoy N."/>
            <person name="Sisk P."/>
            <person name="Stolte C."/>
            <person name="Sykes S."/>
            <person name="Walk T."/>
            <person name="White J."/>
            <person name="Yandava C."/>
            <person name="Haas B."/>
            <person name="Nusbaum C."/>
            <person name="Birren B."/>
        </authorList>
    </citation>
    <scope>NUCLEOTIDE SEQUENCE [LARGE SCALE GENOMIC DNA]</scope>
    <source>
        <strain evidence="3">RMSCC 757 / Silveira</strain>
    </source>
</reference>
<dbReference type="EMBL" id="GL636492">
    <property type="protein sequence ID" value="EFW18617.1"/>
    <property type="molecule type" value="Genomic_DNA"/>
</dbReference>
<dbReference type="Pfam" id="PF06293">
    <property type="entry name" value="Kdo"/>
    <property type="match status" value="1"/>
</dbReference>
<dbReference type="VEuPathDB" id="FungiDB:D8B26_005366"/>
<feature type="compositionally biased region" description="Basic and acidic residues" evidence="1">
    <location>
        <begin position="18"/>
        <end position="44"/>
    </location>
</feature>
<sequence>MSEEAAALRRLLEEEKRLREEETKLREEEKKRRLDAEQRLHATQEELQSTAQNLQEEREQRKLQEELQQKTTIFEFLDACHTHLFLGLTVRHPKDSTKGDLANPVGRLRPEKIRKWLGFGAEQEEIWQGLMDSNFVQNRHFKSLSLLAESGAELRTEKTGSELDLRQFRHETLTRPVRSVIAKLYSDERIRQRFQLLGAITFENHGNTLTEESLEAAPSGEPSRPAKFRKTGTGDATPASTPQSSRSLADEFCVYNKGDGQNVPVYIVELKAPHKLPQSTIESTLQEMDLDEVIVHRPDEPNEVACRREMAAVITQAFSYMVKSGVGYRYVCTGEAFIFLHVGLDPSTVFYYLSTPKNDVGDTNGYTDRTDQPNRLHLTAVGQVLAFTLRALQAKPYPQSWRDGAESRLKRWCLVYQDETILSSPQTVSTQDYTPERESRDDYLKRSPIVTRAKKAPLFRPSSPCNPPQASRSPANSSDEDTSGPTGSLSKAPRRSANVMVVVPARSSKTSSERNSTSQIRSRPYCTQRCLLGLSKGGPLDQDCPNVADHGTDKHPIGLSEFVSLLHKRLSYQDNRRYGAYESAGCESLHIHGSRGALFEVVLIQYGYKLVGKGFPANFTQYLQQEEAVYKRLLPIQGRHVPVCLGVLDLSQRQLFYDGIARIPHLLLLSHAGLPLHRSDIDHERLFRAAEESLQAIHKLGVRHCDAYTHNMFWNPENEKVIFIDFERAEIQDLGFLFKTTSLERRWKERDTTKQARTAGMLSYEMQRMRFDLECELTYLS</sequence>
<feature type="compositionally biased region" description="Basic and acidic residues" evidence="1">
    <location>
        <begin position="434"/>
        <end position="445"/>
    </location>
</feature>
<dbReference type="InterPro" id="IPR011009">
    <property type="entry name" value="Kinase-like_dom_sf"/>
</dbReference>
<keyword evidence="3" id="KW-1185">Reference proteome</keyword>
<gene>
    <name evidence="2" type="ORF">CPSG_05303</name>
</gene>
<dbReference type="OMA" id="KGFPANF"/>
<dbReference type="STRING" id="443226.E9D535"/>
<evidence type="ECO:0000313" key="2">
    <source>
        <dbReference type="EMBL" id="EFW18617.1"/>
    </source>
</evidence>
<evidence type="ECO:0000256" key="1">
    <source>
        <dbReference type="SAM" id="MobiDB-lite"/>
    </source>
</evidence>
<feature type="region of interest" description="Disordered" evidence="1">
    <location>
        <begin position="18"/>
        <end position="45"/>
    </location>
</feature>
<dbReference type="OrthoDB" id="2156052at2759"/>
<organism evidence="3">
    <name type="scientific">Coccidioides posadasii (strain RMSCC 757 / Silveira)</name>
    <name type="common">Valley fever fungus</name>
    <dbReference type="NCBI Taxonomy" id="443226"/>
    <lineage>
        <taxon>Eukaryota</taxon>
        <taxon>Fungi</taxon>
        <taxon>Dikarya</taxon>
        <taxon>Ascomycota</taxon>
        <taxon>Pezizomycotina</taxon>
        <taxon>Eurotiomycetes</taxon>
        <taxon>Eurotiomycetidae</taxon>
        <taxon>Onygenales</taxon>
        <taxon>Onygenaceae</taxon>
        <taxon>Coccidioides</taxon>
    </lineage>
</organism>
<name>E9D535_COCPS</name>
<feature type="region of interest" description="Disordered" evidence="1">
    <location>
        <begin position="211"/>
        <end position="244"/>
    </location>
</feature>
<dbReference type="VEuPathDB" id="FungiDB:CPSG_05303"/>